<dbReference type="AlphaFoldDB" id="A0A914Y5C1"/>
<organism evidence="2 3">
    <name type="scientific">Panagrolaimus superbus</name>
    <dbReference type="NCBI Taxonomy" id="310955"/>
    <lineage>
        <taxon>Eukaryota</taxon>
        <taxon>Metazoa</taxon>
        <taxon>Ecdysozoa</taxon>
        <taxon>Nematoda</taxon>
        <taxon>Chromadorea</taxon>
        <taxon>Rhabditida</taxon>
        <taxon>Tylenchina</taxon>
        <taxon>Panagrolaimomorpha</taxon>
        <taxon>Panagrolaimoidea</taxon>
        <taxon>Panagrolaimidae</taxon>
        <taxon>Panagrolaimus</taxon>
    </lineage>
</organism>
<protein>
    <submittedName>
        <fullName evidence="3">Transposase</fullName>
    </submittedName>
</protein>
<keyword evidence="1" id="KW-0472">Membrane</keyword>
<evidence type="ECO:0000313" key="2">
    <source>
        <dbReference type="Proteomes" id="UP000887577"/>
    </source>
</evidence>
<proteinExistence type="predicted"/>
<keyword evidence="2" id="KW-1185">Reference proteome</keyword>
<evidence type="ECO:0000313" key="3">
    <source>
        <dbReference type="WBParaSite" id="PSU_v2.g14631.t1"/>
    </source>
</evidence>
<reference evidence="3" key="1">
    <citation type="submission" date="2022-11" db="UniProtKB">
        <authorList>
            <consortium name="WormBaseParasite"/>
        </authorList>
    </citation>
    <scope>IDENTIFICATION</scope>
</reference>
<dbReference type="WBParaSite" id="PSU_v2.g14631.t1">
    <property type="protein sequence ID" value="PSU_v2.g14631.t1"/>
    <property type="gene ID" value="PSU_v2.g14631"/>
</dbReference>
<dbReference type="Proteomes" id="UP000887577">
    <property type="component" value="Unplaced"/>
</dbReference>
<sequence>MLHSTVTLGLDDIKTVIGSQASDLTAKSFFKILLDLTLAHPADFESRGTRKWPMQQVVYVAEILMALIFLYHGRKRSASTKRKWISEVTEAMGLIVKSESTCAGLRILRRKYDIEEPLGMLLT</sequence>
<keyword evidence="1" id="KW-1133">Transmembrane helix</keyword>
<keyword evidence="1" id="KW-0812">Transmembrane</keyword>
<feature type="transmembrane region" description="Helical" evidence="1">
    <location>
        <begin position="56"/>
        <end position="73"/>
    </location>
</feature>
<name>A0A914Y5C1_9BILA</name>
<evidence type="ECO:0000256" key="1">
    <source>
        <dbReference type="SAM" id="Phobius"/>
    </source>
</evidence>
<accession>A0A914Y5C1</accession>